<dbReference type="AlphaFoldDB" id="A0A1T4XR43"/>
<dbReference type="InterPro" id="IPR027417">
    <property type="entry name" value="P-loop_NTPase"/>
</dbReference>
<organism evidence="2 3">
    <name type="scientific">Thiothrix eikelboomii</name>
    <dbReference type="NCBI Taxonomy" id="92487"/>
    <lineage>
        <taxon>Bacteria</taxon>
        <taxon>Pseudomonadati</taxon>
        <taxon>Pseudomonadota</taxon>
        <taxon>Gammaproteobacteria</taxon>
        <taxon>Thiotrichales</taxon>
        <taxon>Thiotrichaceae</taxon>
        <taxon>Thiothrix</taxon>
    </lineage>
</organism>
<dbReference type="RefSeq" id="WP_078923778.1">
    <property type="nucleotide sequence ID" value="NZ_FUYB01000021.1"/>
</dbReference>
<dbReference type="SUPFAM" id="SSF52540">
    <property type="entry name" value="P-loop containing nucleoside triphosphate hydrolases"/>
    <property type="match status" value="1"/>
</dbReference>
<gene>
    <name evidence="2" type="ORF">SAMN02745130_03336</name>
</gene>
<dbReference type="OrthoDB" id="5625870at2"/>
<protein>
    <submittedName>
        <fullName evidence="2">NACHT domain-containing protein</fullName>
    </submittedName>
</protein>
<dbReference type="Proteomes" id="UP000190460">
    <property type="component" value="Unassembled WGS sequence"/>
</dbReference>
<dbReference type="PROSITE" id="PS50837">
    <property type="entry name" value="NACHT"/>
    <property type="match status" value="1"/>
</dbReference>
<feature type="domain" description="NACHT" evidence="1">
    <location>
        <begin position="120"/>
        <end position="266"/>
    </location>
</feature>
<reference evidence="2 3" key="1">
    <citation type="submission" date="2017-02" db="EMBL/GenBank/DDBJ databases">
        <authorList>
            <person name="Peterson S.W."/>
        </authorList>
    </citation>
    <scope>NUCLEOTIDE SEQUENCE [LARGE SCALE GENOMIC DNA]</scope>
    <source>
        <strain evidence="2 3">ATCC 49788</strain>
    </source>
</reference>
<sequence>MDVKKLLLKAIKEHWPTAELHDNQVQLADQTLDLTALLKLPDRILNSTEFTRLPPLFDASENFPIAEMYVELMVAKASGVARPFLLQQGRTIADEQEARRQQYHSRHLSIHQCINMPQHQHIVILGNPGSGKTSLLKYLCLELASGKSQRWLIPAFISLRRYWFEKQKNPAMTLLHYISILICSMQDQKEFLSQFSLFLHDAYRRNQEKIASFETTLQYLAGHKKGHILFLLDGLDEIATNQTAIQIITEDIRELSRSFSWILTSRHTGFFGDLGEDICYEVMQLNKAGIEKLVESWFINSKLEHKKDEQDNLLKQIDANPRLLDMASNPFLLTLLCNIKQHSANEQLPIHRTDVYASIIKLIRLQLRNIKKDNNLFREQEMVYLAKFCHYLYTDAEYAPLQLFEYDHWDRFALPDIPPKFDEHFLPSRLINSWAQGGDFHFIHLTFQEYFIALHIANHSIEDIRSYLFSPHWKMIFRFLAGIYGKQANKEKLKKLLFTLLHPIDNLGILYLEAARFLIEANIEDSTELLGYDIRKNLWELWIGKADYVKESAGEILAILSPNYLLQKIATLTHDEKKLKNDYNAWKSINLLGFIQSNQADQLIIKFLQVNSKKIQKTAIEALAQKILKNLGK</sequence>
<dbReference type="Pfam" id="PF05729">
    <property type="entry name" value="NACHT"/>
    <property type="match status" value="1"/>
</dbReference>
<keyword evidence="3" id="KW-1185">Reference proteome</keyword>
<dbReference type="PANTHER" id="PTHR46844">
    <property type="entry name" value="SLR5058 PROTEIN"/>
    <property type="match status" value="1"/>
</dbReference>
<dbReference type="Gene3D" id="3.40.50.300">
    <property type="entry name" value="P-loop containing nucleotide triphosphate hydrolases"/>
    <property type="match status" value="1"/>
</dbReference>
<evidence type="ECO:0000313" key="3">
    <source>
        <dbReference type="Proteomes" id="UP000190460"/>
    </source>
</evidence>
<dbReference type="InterPro" id="IPR007111">
    <property type="entry name" value="NACHT_NTPase"/>
</dbReference>
<name>A0A1T4XR43_9GAMM</name>
<dbReference type="EMBL" id="FUYB01000021">
    <property type="protein sequence ID" value="SKA92022.1"/>
    <property type="molecule type" value="Genomic_DNA"/>
</dbReference>
<dbReference type="STRING" id="92487.SAMN02745130_03336"/>
<dbReference type="PANTHER" id="PTHR46844:SF1">
    <property type="entry name" value="SLR5058 PROTEIN"/>
    <property type="match status" value="1"/>
</dbReference>
<evidence type="ECO:0000259" key="1">
    <source>
        <dbReference type="PROSITE" id="PS50837"/>
    </source>
</evidence>
<accession>A0A1T4XR43</accession>
<proteinExistence type="predicted"/>
<evidence type="ECO:0000313" key="2">
    <source>
        <dbReference type="EMBL" id="SKA92022.1"/>
    </source>
</evidence>